<evidence type="ECO:0000256" key="12">
    <source>
        <dbReference type="ARBA" id="ARBA00047314"/>
    </source>
</evidence>
<comment type="catalytic activity">
    <reaction evidence="12">
        <text>1-(9Z-octadecenoyl)-sn-glycero-3-phosphocholine + H2O = sn-glycerol 3-phosphocholine + (9Z)-octadecenoate + H(+)</text>
        <dbReference type="Rhea" id="RHEA:40807"/>
        <dbReference type="ChEBI" id="CHEBI:15377"/>
        <dbReference type="ChEBI" id="CHEBI:15378"/>
        <dbReference type="ChEBI" id="CHEBI:16870"/>
        <dbReference type="ChEBI" id="CHEBI:28610"/>
        <dbReference type="ChEBI" id="CHEBI:30823"/>
    </reaction>
    <physiologicalReaction direction="left-to-right" evidence="12">
        <dbReference type="Rhea" id="RHEA:40808"/>
    </physiologicalReaction>
</comment>
<dbReference type="InterPro" id="IPR014710">
    <property type="entry name" value="RmlC-like_jellyroll"/>
</dbReference>
<keyword evidence="7" id="KW-0256">Endoplasmic reticulum</keyword>
<feature type="domain" description="Cyclic nucleotide-binding" evidence="18">
    <location>
        <begin position="92"/>
        <end position="205"/>
    </location>
</feature>
<dbReference type="InterPro" id="IPR001423">
    <property type="entry name" value="LysoPLipase_patatin_CS"/>
</dbReference>
<protein>
    <recommendedName>
        <fullName evidence="3">lysophospholipase</fullName>
        <ecNumber evidence="3">3.1.1.5</ecNumber>
    </recommendedName>
</protein>
<dbReference type="InterPro" id="IPR050301">
    <property type="entry name" value="NTE"/>
</dbReference>
<dbReference type="Pfam" id="PF24179">
    <property type="entry name" value="NTE_Ploop"/>
    <property type="match status" value="1"/>
</dbReference>
<accession>A0A093IZX7</accession>
<dbReference type="PANTHER" id="PTHR14226:SF26">
    <property type="entry name" value="PATATIN-LIKE PHOSPHOLIPASE DOMAIN-CONTAINING PROTEIN 6"/>
    <property type="match status" value="1"/>
</dbReference>
<evidence type="ECO:0000256" key="3">
    <source>
        <dbReference type="ARBA" id="ARBA00013274"/>
    </source>
</evidence>
<evidence type="ECO:0000256" key="5">
    <source>
        <dbReference type="ARBA" id="ARBA00022692"/>
    </source>
</evidence>
<evidence type="ECO:0000256" key="13">
    <source>
        <dbReference type="ARBA" id="ARBA00048133"/>
    </source>
</evidence>
<evidence type="ECO:0000256" key="14">
    <source>
        <dbReference type="ARBA" id="ARBA00048454"/>
    </source>
</evidence>
<gene>
    <name evidence="20" type="ORF">N327_03532</name>
</gene>
<proteinExistence type="inferred from homology"/>
<feature type="short sequence motif" description="GXSXG" evidence="16">
    <location>
        <begin position="587"/>
        <end position="591"/>
    </location>
</feature>
<dbReference type="FunFam" id="2.60.120.10:FF:000010">
    <property type="entry name" value="neuropathy target esterase isoform X1"/>
    <property type="match status" value="1"/>
</dbReference>
<keyword evidence="5" id="KW-0812">Transmembrane</keyword>
<evidence type="ECO:0000256" key="8">
    <source>
        <dbReference type="ARBA" id="ARBA00022963"/>
    </source>
</evidence>
<dbReference type="SMART" id="SM00100">
    <property type="entry name" value="cNMP"/>
    <property type="match status" value="2"/>
</dbReference>
<dbReference type="GO" id="GO:0046470">
    <property type="term" value="P:phosphatidylcholine metabolic process"/>
    <property type="evidence" value="ECO:0007669"/>
    <property type="project" value="InterPro"/>
</dbReference>
<dbReference type="EC" id="3.1.1.5" evidence="3"/>
<dbReference type="SUPFAM" id="SSF52151">
    <property type="entry name" value="FabD/lysophospholipase-like"/>
    <property type="match status" value="1"/>
</dbReference>
<dbReference type="InterPro" id="IPR016035">
    <property type="entry name" value="Acyl_Trfase/lysoPLipase"/>
</dbReference>
<dbReference type="InterPro" id="IPR018490">
    <property type="entry name" value="cNMP-bd_dom_sf"/>
</dbReference>
<dbReference type="PROSITE" id="PS50042">
    <property type="entry name" value="CNMP_BINDING_3"/>
    <property type="match status" value="2"/>
</dbReference>
<feature type="non-terminal residue" evidence="20">
    <location>
        <position position="700"/>
    </location>
</feature>
<evidence type="ECO:0000256" key="2">
    <source>
        <dbReference type="ARBA" id="ARBA00006636"/>
    </source>
</evidence>
<evidence type="ECO:0000313" key="20">
    <source>
        <dbReference type="EMBL" id="KFW08295.1"/>
    </source>
</evidence>
<dbReference type="InterPro" id="IPR002641">
    <property type="entry name" value="PNPLA_dom"/>
</dbReference>
<comment type="similarity">
    <text evidence="2">Belongs to the NTE family.</text>
</comment>
<dbReference type="Pfam" id="PF00027">
    <property type="entry name" value="cNMP_binding"/>
    <property type="match status" value="2"/>
</dbReference>
<keyword evidence="6" id="KW-0378">Hydrolase</keyword>
<keyword evidence="8" id="KW-0442">Lipid degradation</keyword>
<dbReference type="FunFam" id="2.60.120.10:FF:000022">
    <property type="entry name" value="Patatin like phospholipase domain containing 7"/>
    <property type="match status" value="1"/>
</dbReference>
<feature type="domain" description="Cyclic nucleotide-binding" evidence="18">
    <location>
        <begin position="233"/>
        <end position="338"/>
    </location>
</feature>
<evidence type="ECO:0000256" key="11">
    <source>
        <dbReference type="ARBA" id="ARBA00023136"/>
    </source>
</evidence>
<dbReference type="PANTHER" id="PTHR14226">
    <property type="entry name" value="NEUROPATHY TARGET ESTERASE/SWISS CHEESE D.MELANOGASTER"/>
    <property type="match status" value="1"/>
</dbReference>
<feature type="region of interest" description="Disordered" evidence="17">
    <location>
        <begin position="675"/>
        <end position="700"/>
    </location>
</feature>
<feature type="compositionally biased region" description="Low complexity" evidence="17">
    <location>
        <begin position="680"/>
        <end position="689"/>
    </location>
</feature>
<feature type="non-terminal residue" evidence="20">
    <location>
        <position position="1"/>
    </location>
</feature>
<evidence type="ECO:0000313" key="21">
    <source>
        <dbReference type="Proteomes" id="UP000053806"/>
    </source>
</evidence>
<comment type="subcellular location">
    <subcellularLocation>
        <location evidence="1">Endoplasmic reticulum membrane</location>
        <topology evidence="1">Single-pass type III membrane protein</topology>
    </subcellularLocation>
</comment>
<dbReference type="GO" id="GO:0004622">
    <property type="term" value="F:phosphatidylcholine lysophospholipase activity"/>
    <property type="evidence" value="ECO:0007669"/>
    <property type="project" value="UniProtKB-EC"/>
</dbReference>
<feature type="region of interest" description="Disordered" evidence="17">
    <location>
        <begin position="354"/>
        <end position="377"/>
    </location>
</feature>
<evidence type="ECO:0000256" key="6">
    <source>
        <dbReference type="ARBA" id="ARBA00022801"/>
    </source>
</evidence>
<feature type="domain" description="PNPLA" evidence="19">
    <location>
        <begin position="556"/>
        <end position="700"/>
    </location>
</feature>
<evidence type="ECO:0000256" key="4">
    <source>
        <dbReference type="ARBA" id="ARBA00022553"/>
    </source>
</evidence>
<dbReference type="AlphaFoldDB" id="A0A093IZX7"/>
<dbReference type="PROSITE" id="PS01237">
    <property type="entry name" value="UPF0028"/>
    <property type="match status" value="1"/>
</dbReference>
<evidence type="ECO:0000256" key="10">
    <source>
        <dbReference type="ARBA" id="ARBA00023098"/>
    </source>
</evidence>
<keyword evidence="9" id="KW-1133">Transmembrane helix</keyword>
<comment type="caution">
    <text evidence="16">Lacks conserved residue(s) required for the propagation of feature annotation.</text>
</comment>
<comment type="catalytic activity">
    <reaction evidence="13">
        <text>1-hexadecanoyl-sn-glycero-3-phosphate + H2O = sn-glycerol 3-phosphate + hexadecanoate + H(+)</text>
        <dbReference type="Rhea" id="RHEA:49092"/>
        <dbReference type="ChEBI" id="CHEBI:7896"/>
        <dbReference type="ChEBI" id="CHEBI:15377"/>
        <dbReference type="ChEBI" id="CHEBI:15378"/>
        <dbReference type="ChEBI" id="CHEBI:57518"/>
        <dbReference type="ChEBI" id="CHEBI:57597"/>
    </reaction>
    <physiologicalReaction direction="left-to-right" evidence="13">
        <dbReference type="Rhea" id="RHEA:49093"/>
    </physiologicalReaction>
</comment>
<evidence type="ECO:0000256" key="1">
    <source>
        <dbReference type="ARBA" id="ARBA00004643"/>
    </source>
</evidence>
<dbReference type="EMBL" id="KK604515">
    <property type="protein sequence ID" value="KFW08295.1"/>
    <property type="molecule type" value="Genomic_DNA"/>
</dbReference>
<dbReference type="Gene3D" id="3.40.1090.10">
    <property type="entry name" value="Cytosolic phospholipase A2 catalytic domain"/>
    <property type="match status" value="1"/>
</dbReference>
<evidence type="ECO:0000259" key="19">
    <source>
        <dbReference type="PROSITE" id="PS51635"/>
    </source>
</evidence>
<dbReference type="GO" id="GO:0016042">
    <property type="term" value="P:lipid catabolic process"/>
    <property type="evidence" value="ECO:0007669"/>
    <property type="project" value="UniProtKB-KW"/>
</dbReference>
<dbReference type="SUPFAM" id="SSF51206">
    <property type="entry name" value="cAMP-binding domain-like"/>
    <property type="match status" value="2"/>
</dbReference>
<evidence type="ECO:0000256" key="17">
    <source>
        <dbReference type="SAM" id="MobiDB-lite"/>
    </source>
</evidence>
<dbReference type="Proteomes" id="UP000053806">
    <property type="component" value="Unassembled WGS sequence"/>
</dbReference>
<organism evidence="20 21">
    <name type="scientific">Fulmarus glacialis</name>
    <name type="common">Northern fulmar</name>
    <dbReference type="NCBI Taxonomy" id="30455"/>
    <lineage>
        <taxon>Eukaryota</taxon>
        <taxon>Metazoa</taxon>
        <taxon>Chordata</taxon>
        <taxon>Craniata</taxon>
        <taxon>Vertebrata</taxon>
        <taxon>Euteleostomi</taxon>
        <taxon>Archelosauria</taxon>
        <taxon>Archosauria</taxon>
        <taxon>Dinosauria</taxon>
        <taxon>Saurischia</taxon>
        <taxon>Theropoda</taxon>
        <taxon>Coelurosauria</taxon>
        <taxon>Aves</taxon>
        <taxon>Neognathae</taxon>
        <taxon>Neoaves</taxon>
        <taxon>Aequornithes</taxon>
        <taxon>Procellariiformes</taxon>
        <taxon>Procellariidae</taxon>
        <taxon>Fulmarus</taxon>
    </lineage>
</organism>
<dbReference type="FunFam" id="3.40.1090.10:FF:000015">
    <property type="entry name" value="Patatin like phospholipase domain containing 7"/>
    <property type="match status" value="1"/>
</dbReference>
<feature type="compositionally biased region" description="Pro residues" evidence="17">
    <location>
        <begin position="690"/>
        <end position="700"/>
    </location>
</feature>
<evidence type="ECO:0000256" key="15">
    <source>
        <dbReference type="ARBA" id="ARBA00048656"/>
    </source>
</evidence>
<comment type="catalytic activity">
    <reaction evidence="15">
        <text>1-hexadecanoyl-sn-glycero-3-phosphocholine + H2O = sn-glycerol 3-phosphocholine + hexadecanoate + H(+)</text>
        <dbReference type="Rhea" id="RHEA:40435"/>
        <dbReference type="ChEBI" id="CHEBI:7896"/>
        <dbReference type="ChEBI" id="CHEBI:15377"/>
        <dbReference type="ChEBI" id="CHEBI:15378"/>
        <dbReference type="ChEBI" id="CHEBI:16870"/>
        <dbReference type="ChEBI" id="CHEBI:72998"/>
    </reaction>
    <physiologicalReaction direction="left-to-right" evidence="15">
        <dbReference type="Rhea" id="RHEA:40436"/>
    </physiologicalReaction>
</comment>
<dbReference type="GO" id="GO:0005789">
    <property type="term" value="C:endoplasmic reticulum membrane"/>
    <property type="evidence" value="ECO:0007669"/>
    <property type="project" value="UniProtKB-SubCell"/>
</dbReference>
<keyword evidence="11" id="KW-0472">Membrane</keyword>
<evidence type="ECO:0000256" key="9">
    <source>
        <dbReference type="ARBA" id="ARBA00022989"/>
    </source>
</evidence>
<feature type="compositionally biased region" description="Polar residues" evidence="17">
    <location>
        <begin position="358"/>
        <end position="374"/>
    </location>
</feature>
<evidence type="ECO:0000256" key="16">
    <source>
        <dbReference type="PROSITE-ProRule" id="PRU01161"/>
    </source>
</evidence>
<dbReference type="PROSITE" id="PS51635">
    <property type="entry name" value="PNPLA"/>
    <property type="match status" value="1"/>
</dbReference>
<sequence>VSPPSPIAGIQKGPRSDFDMAYERGRISVSLQEDSTGALAAFSRSDSHEPKERKSVTVEEQPSGVYHYNYCEDDSATGNCPFGPYQGRQTSVIFEAAKQELVKLMKVEDPSLLNNRVLLHHAKAGTVIARQGDQDVSLHFVLWGCLHVYQRMIDKAEDVCLFLTQPGEMVGQLAVLTGEPLIFTIKANRDCTFLKISKSDFYEIMREQPSVVLSVAHTVAARMSPFVRQMDFAIDWMAVEAGRALYRQGDKSDCTYIALNGRLRSVIQKGSGKKELIGEYGRGDLIGVVEALTRQPRATTVHAVRDTELAKLPEGTLNNIKRRYPQVVTRLIHLLSQKILGNLQQLRGPFASSGLGMASSSEPTNPTSNLSTPHGTPVTMSPPLPGPTLLLTSDIIRARLGSSALDSIQEYRLSGWLAQQEDIHRIVLYQTDCTLTPWTLRCIRQADCILIVGLGDQEPALGELEQMLENTAVRALKQLVLLHREDGPSPSRTVEWLNMRSWCSGHLHIKCPRRVFSRRQTGTCREMYEKVFEKSADRHSDFSRLARILTGNTIALVLGGGGARGCSHIGVIKAMEESGIPIDMVGGTSIGAFIGALYAEERSAVRTKQRAREWAKCMNSVFETVLDLTYPITSMFSGSAFNASINKVFQDKQIEDLWLPYFNVTTDITASAMRVHTDGKSSPGSRGSSPVPPHPPLWGP</sequence>
<dbReference type="InterPro" id="IPR056556">
    <property type="entry name" value="NTE1_P-loop_dom"/>
</dbReference>
<dbReference type="CDD" id="cd00038">
    <property type="entry name" value="CAP_ED"/>
    <property type="match status" value="2"/>
</dbReference>
<name>A0A093IZX7_FULGA</name>
<comment type="catalytic activity">
    <reaction evidence="14">
        <text>a 1-acyl-sn-glycero-3-phosphocholine + H2O = sn-glycerol 3-phosphocholine + a fatty acid + H(+)</text>
        <dbReference type="Rhea" id="RHEA:15177"/>
        <dbReference type="ChEBI" id="CHEBI:15377"/>
        <dbReference type="ChEBI" id="CHEBI:15378"/>
        <dbReference type="ChEBI" id="CHEBI:16870"/>
        <dbReference type="ChEBI" id="CHEBI:28868"/>
        <dbReference type="ChEBI" id="CHEBI:58168"/>
        <dbReference type="EC" id="3.1.1.5"/>
    </reaction>
    <physiologicalReaction direction="left-to-right" evidence="14">
        <dbReference type="Rhea" id="RHEA:15178"/>
    </physiologicalReaction>
</comment>
<keyword evidence="10" id="KW-0443">Lipid metabolism</keyword>
<evidence type="ECO:0000259" key="18">
    <source>
        <dbReference type="PROSITE" id="PS50042"/>
    </source>
</evidence>
<evidence type="ECO:0000256" key="7">
    <source>
        <dbReference type="ARBA" id="ARBA00022824"/>
    </source>
</evidence>
<keyword evidence="4" id="KW-0597">Phosphoprotein</keyword>
<feature type="short sequence motif" description="GXGXXG" evidence="16">
    <location>
        <begin position="560"/>
        <end position="565"/>
    </location>
</feature>
<dbReference type="Gene3D" id="2.60.120.10">
    <property type="entry name" value="Jelly Rolls"/>
    <property type="match status" value="2"/>
</dbReference>
<dbReference type="InterPro" id="IPR000595">
    <property type="entry name" value="cNMP-bd_dom"/>
</dbReference>
<dbReference type="Pfam" id="PF01734">
    <property type="entry name" value="Patatin"/>
    <property type="match status" value="1"/>
</dbReference>
<reference evidence="20 21" key="1">
    <citation type="submission" date="2014-04" db="EMBL/GenBank/DDBJ databases">
        <title>Genome evolution of avian class.</title>
        <authorList>
            <person name="Zhang G."/>
            <person name="Li C."/>
        </authorList>
    </citation>
    <scope>NUCLEOTIDE SEQUENCE [LARGE SCALE GENOMIC DNA]</scope>
    <source>
        <strain evidence="20">BGI_N327</strain>
    </source>
</reference>
<keyword evidence="21" id="KW-1185">Reference proteome</keyword>